<evidence type="ECO:0000313" key="2">
    <source>
        <dbReference type="EMBL" id="UUX48226.1"/>
    </source>
</evidence>
<dbReference type="InterPro" id="IPR021836">
    <property type="entry name" value="DUF3429"/>
</dbReference>
<protein>
    <submittedName>
        <fullName evidence="2">DUF3429 domain-containing protein</fullName>
    </submittedName>
</protein>
<feature type="transmembrane region" description="Helical" evidence="1">
    <location>
        <begin position="97"/>
        <end position="124"/>
    </location>
</feature>
<evidence type="ECO:0000313" key="3">
    <source>
        <dbReference type="Proteomes" id="UP001060336"/>
    </source>
</evidence>
<dbReference type="KEGG" id="naci:NUH88_12455"/>
<keyword evidence="1" id="KW-0812">Transmembrane</keyword>
<keyword evidence="1" id="KW-1133">Transmembrane helix</keyword>
<reference evidence="2" key="1">
    <citation type="submission" date="2022-08" db="EMBL/GenBank/DDBJ databases">
        <title>Nisaea acidiphila sp. nov., isolated from a marine algal debris and emended description of the genus Nisaea Urios et al. 2008.</title>
        <authorList>
            <person name="Kwon K."/>
        </authorList>
    </citation>
    <scope>NUCLEOTIDE SEQUENCE</scope>
    <source>
        <strain evidence="2">MEBiC11861</strain>
    </source>
</reference>
<organism evidence="2 3">
    <name type="scientific">Nisaea acidiphila</name>
    <dbReference type="NCBI Taxonomy" id="1862145"/>
    <lineage>
        <taxon>Bacteria</taxon>
        <taxon>Pseudomonadati</taxon>
        <taxon>Pseudomonadota</taxon>
        <taxon>Alphaproteobacteria</taxon>
        <taxon>Rhodospirillales</taxon>
        <taxon>Thalassobaculaceae</taxon>
        <taxon>Nisaea</taxon>
    </lineage>
</organism>
<dbReference type="Pfam" id="PF11911">
    <property type="entry name" value="DUF3429"/>
    <property type="match status" value="1"/>
</dbReference>
<feature type="transmembrane region" description="Helical" evidence="1">
    <location>
        <begin position="12"/>
        <end position="33"/>
    </location>
</feature>
<proteinExistence type="predicted"/>
<feature type="transmembrane region" description="Helical" evidence="1">
    <location>
        <begin position="144"/>
        <end position="162"/>
    </location>
</feature>
<keyword evidence="3" id="KW-1185">Reference proteome</keyword>
<feature type="transmembrane region" description="Helical" evidence="1">
    <location>
        <begin position="45"/>
        <end position="66"/>
    </location>
</feature>
<dbReference type="PANTHER" id="PTHR15887:SF1">
    <property type="entry name" value="TRANSMEMBRANE PROTEIN 69"/>
    <property type="match status" value="1"/>
</dbReference>
<dbReference type="AlphaFoldDB" id="A0A9J7AMP5"/>
<dbReference type="Proteomes" id="UP001060336">
    <property type="component" value="Chromosome"/>
</dbReference>
<accession>A0A9J7AMP5</accession>
<evidence type="ECO:0000256" key="1">
    <source>
        <dbReference type="SAM" id="Phobius"/>
    </source>
</evidence>
<dbReference type="PANTHER" id="PTHR15887">
    <property type="entry name" value="TRANSMEMBRANE PROTEIN 69"/>
    <property type="match status" value="1"/>
</dbReference>
<gene>
    <name evidence="2" type="ORF">NUH88_12455</name>
</gene>
<name>A0A9J7AMP5_9PROT</name>
<dbReference type="EMBL" id="CP102480">
    <property type="protein sequence ID" value="UUX48226.1"/>
    <property type="molecule type" value="Genomic_DNA"/>
</dbReference>
<keyword evidence="1" id="KW-0472">Membrane</keyword>
<dbReference type="RefSeq" id="WP_257766734.1">
    <property type="nucleotide sequence ID" value="NZ_CP102480.1"/>
</dbReference>
<sequence>MFSFLRDVPRPALVLGLGGVIPFYILSLPLWLTDPLYGYVLIDSMITYGAVILSFLGAVHWGAAMWQGELEEAREEDEEEMDRASWARYGWSVIPALIAWIGTLLIPFAGLMLIAVGIALAYFIDLRACRAGFFPEWYEGLRKVLTILVLLACANAAVSGVIQPY</sequence>